<name>A0A383RGF1_PAEAL</name>
<accession>A0A383RGF1</accession>
<protein>
    <submittedName>
        <fullName evidence="2">Phage head morphogenesis protein, SPP1 gp7 family</fullName>
    </submittedName>
</protein>
<reference evidence="3" key="1">
    <citation type="submission" date="2018-08" db="EMBL/GenBank/DDBJ databases">
        <authorList>
            <person name="Chevrot R."/>
        </authorList>
    </citation>
    <scope>NUCLEOTIDE SEQUENCE [LARGE SCALE GENOMIC DNA]</scope>
</reference>
<dbReference type="EMBL" id="LS992241">
    <property type="protein sequence ID" value="SYX85903.1"/>
    <property type="molecule type" value="Genomic_DNA"/>
</dbReference>
<dbReference type="RefSeq" id="WP_138187833.1">
    <property type="nucleotide sequence ID" value="NZ_LS992241.1"/>
</dbReference>
<dbReference type="NCBIfam" id="TIGR01641">
    <property type="entry name" value="phageSPP1_gp7"/>
    <property type="match status" value="1"/>
</dbReference>
<evidence type="ECO:0000313" key="3">
    <source>
        <dbReference type="Proteomes" id="UP000304148"/>
    </source>
</evidence>
<evidence type="ECO:0000313" key="2">
    <source>
        <dbReference type="EMBL" id="SYX85903.1"/>
    </source>
</evidence>
<proteinExistence type="predicted"/>
<evidence type="ECO:0000259" key="1">
    <source>
        <dbReference type="Pfam" id="PF04233"/>
    </source>
</evidence>
<organism evidence="2 3">
    <name type="scientific">Paenibacillus alvei</name>
    <name type="common">Bacillus alvei</name>
    <dbReference type="NCBI Taxonomy" id="44250"/>
    <lineage>
        <taxon>Bacteria</taxon>
        <taxon>Bacillati</taxon>
        <taxon>Bacillota</taxon>
        <taxon>Bacilli</taxon>
        <taxon>Bacillales</taxon>
        <taxon>Paenibacillaceae</taxon>
        <taxon>Paenibacillus</taxon>
    </lineage>
</organism>
<dbReference type="Pfam" id="PF04233">
    <property type="entry name" value="Phage_Mu_F"/>
    <property type="match status" value="1"/>
</dbReference>
<dbReference type="InterPro" id="IPR006528">
    <property type="entry name" value="Phage_head_morphogenesis_dom"/>
</dbReference>
<feature type="domain" description="Phage head morphogenesis" evidence="1">
    <location>
        <begin position="201"/>
        <end position="303"/>
    </location>
</feature>
<gene>
    <name evidence="2" type="ORF">PBLR_14325</name>
</gene>
<dbReference type="AlphaFoldDB" id="A0A383RGF1"/>
<sequence>MKQRPNTYWDRRALKRMKEYHRDADSTIRIITRAYSRAMLDIHIEIEKIFKRFAKDGILTPTEAKKLLNEPLSRSEWEDIKTKIKHIKDSRIKRQMLNRLNAPAYAARITRLQALKENVYLQSRIIADAEIRASTTGYMDILDTAYYRTMFDIQQGLGIGFEFAILPKQVIETIIKRPWSGEHFSRRIWHNTDVLADRMIQVITAGFMGGTSIDKMVRELESLSDMGKHAANRLVRTETTYMANAAEMESYEEAGIDKYMFIATLDKRTSTQCQQHDKKVYKTKDAAPGVNMPPLHPYCRSTTRAYFGEDTLKGIQRRARDPETGKTYLVPASMNYAEWKKQYAA</sequence>
<dbReference type="Proteomes" id="UP000304148">
    <property type="component" value="Chromosome"/>
</dbReference>